<proteinExistence type="inferred from homology"/>
<evidence type="ECO:0000256" key="1">
    <source>
        <dbReference type="ARBA" id="ARBA00006484"/>
    </source>
</evidence>
<evidence type="ECO:0000313" key="4">
    <source>
        <dbReference type="EMBL" id="MEW9308523.1"/>
    </source>
</evidence>
<comment type="similarity">
    <text evidence="1">Belongs to the short-chain dehydrogenases/reductases (SDR) family.</text>
</comment>
<evidence type="ECO:0000256" key="2">
    <source>
        <dbReference type="ARBA" id="ARBA00023002"/>
    </source>
</evidence>
<keyword evidence="2" id="KW-0560">Oxidoreductase</keyword>
<dbReference type="PRINTS" id="PR00081">
    <property type="entry name" value="GDHRDH"/>
</dbReference>
<dbReference type="EMBL" id="JBFNQD010000009">
    <property type="protein sequence ID" value="MEW9308523.1"/>
    <property type="molecule type" value="Genomic_DNA"/>
</dbReference>
<dbReference type="Gene3D" id="3.40.50.720">
    <property type="entry name" value="NAD(P)-binding Rossmann-like Domain"/>
    <property type="match status" value="1"/>
</dbReference>
<reference evidence="4 5" key="1">
    <citation type="submission" date="2024-07" db="EMBL/GenBank/DDBJ databases">
        <title>Description of Labrys sedimenti sp. nov., isolated from a diclofenac-degrading enrichment culture.</title>
        <authorList>
            <person name="Tancsics A."/>
            <person name="Csepanyi A."/>
        </authorList>
    </citation>
    <scope>NUCLEOTIDE SEQUENCE [LARGE SCALE GENOMIC DNA]</scope>
    <source>
        <strain evidence="4 5">LMG 23578</strain>
    </source>
</reference>
<keyword evidence="5" id="KW-1185">Reference proteome</keyword>
<dbReference type="InterPro" id="IPR036291">
    <property type="entry name" value="NAD(P)-bd_dom_sf"/>
</dbReference>
<dbReference type="PROSITE" id="PS00061">
    <property type="entry name" value="ADH_SHORT"/>
    <property type="match status" value="1"/>
</dbReference>
<dbReference type="InterPro" id="IPR002347">
    <property type="entry name" value="SDR_fam"/>
</dbReference>
<dbReference type="PANTHER" id="PTHR44196:SF1">
    <property type="entry name" value="DEHYDROGENASE_REDUCTASE SDR FAMILY MEMBER 7B"/>
    <property type="match status" value="1"/>
</dbReference>
<dbReference type="Pfam" id="PF00106">
    <property type="entry name" value="adh_short"/>
    <property type="match status" value="1"/>
</dbReference>
<sequence>MSRRTVLITGASSGIGRALALEYATSENALLLVGRDEARLADIAELCRARAAAVVTGRIDVRDRKALAAWIAARDGEVPIDLAIACAGIVSGTSAQRPLDPGEAMRAVLAVDLMGAINTIEPALEAMRRRGRGHVALVGSLAGLRGFPSSPAYSMAKAAIHAYAEGIRPALRREGIAVSLIAPGFVTTPLNAELVAPQPLKLTAARAARIIRSGLDRRKPVIAFPFILYAGLRLLTLLPARFGDWLLDRPGVDVPLTRERETSGP</sequence>
<protein>
    <submittedName>
        <fullName evidence="4">SDR family NAD(P)-dependent oxidoreductase</fullName>
    </submittedName>
</protein>
<dbReference type="PANTHER" id="PTHR44196">
    <property type="entry name" value="DEHYDROGENASE/REDUCTASE SDR FAMILY MEMBER 7B"/>
    <property type="match status" value="1"/>
</dbReference>
<dbReference type="Proteomes" id="UP001555786">
    <property type="component" value="Unassembled WGS sequence"/>
</dbReference>
<feature type="domain" description="Ketoreductase" evidence="3">
    <location>
        <begin position="4"/>
        <end position="189"/>
    </location>
</feature>
<accession>A0ABV3PS93</accession>
<dbReference type="SMART" id="SM00822">
    <property type="entry name" value="PKS_KR"/>
    <property type="match status" value="1"/>
</dbReference>
<dbReference type="InterPro" id="IPR057326">
    <property type="entry name" value="KR_dom"/>
</dbReference>
<organism evidence="4 5">
    <name type="scientific">Labrys neptuniae</name>
    <dbReference type="NCBI Taxonomy" id="376174"/>
    <lineage>
        <taxon>Bacteria</taxon>
        <taxon>Pseudomonadati</taxon>
        <taxon>Pseudomonadota</taxon>
        <taxon>Alphaproteobacteria</taxon>
        <taxon>Hyphomicrobiales</taxon>
        <taxon>Xanthobacteraceae</taxon>
        <taxon>Labrys</taxon>
    </lineage>
</organism>
<evidence type="ECO:0000313" key="5">
    <source>
        <dbReference type="Proteomes" id="UP001555786"/>
    </source>
</evidence>
<name>A0ABV3PS93_9HYPH</name>
<evidence type="ECO:0000259" key="3">
    <source>
        <dbReference type="SMART" id="SM00822"/>
    </source>
</evidence>
<dbReference type="SUPFAM" id="SSF51735">
    <property type="entry name" value="NAD(P)-binding Rossmann-fold domains"/>
    <property type="match status" value="1"/>
</dbReference>
<gene>
    <name evidence="4" type="ORF">ABXS05_23420</name>
</gene>
<dbReference type="InterPro" id="IPR020904">
    <property type="entry name" value="Sc_DH/Rdtase_CS"/>
</dbReference>
<comment type="caution">
    <text evidence="4">The sequence shown here is derived from an EMBL/GenBank/DDBJ whole genome shotgun (WGS) entry which is preliminary data.</text>
</comment>
<dbReference type="RefSeq" id="WP_367625555.1">
    <property type="nucleotide sequence ID" value="NZ_JBFNQD010000009.1"/>
</dbReference>